<dbReference type="EMBL" id="AOLO01000014">
    <property type="protein sequence ID" value="ELZ97609.1"/>
    <property type="molecule type" value="Genomic_DNA"/>
</dbReference>
<geneLocation type="plasmid" evidence="3 8">
    <name>HMPLAS3</name>
</geneLocation>
<dbReference type="EMBL" id="CP001869">
    <property type="protein sequence ID" value="AFK20721.1"/>
    <property type="molecule type" value="Genomic_DNA"/>
</dbReference>
<dbReference type="GO" id="GO:0046983">
    <property type="term" value="F:protein dimerization activity"/>
    <property type="evidence" value="ECO:0007669"/>
    <property type="project" value="InterPro"/>
</dbReference>
<dbReference type="Proteomes" id="UP000299011">
    <property type="component" value="Plasmid pHME132"/>
</dbReference>
<dbReference type="RefSeq" id="WP_004060536.1">
    <property type="nucleotide sequence ID" value="NC_017942.1"/>
</dbReference>
<feature type="domain" description="Alkyl sulfatase dimerisation" evidence="1">
    <location>
        <begin position="11"/>
        <end position="73"/>
    </location>
</feature>
<evidence type="ECO:0000313" key="2">
    <source>
        <dbReference type="EMBL" id="AFK20721.1"/>
    </source>
</evidence>
<evidence type="ECO:0000313" key="7">
    <source>
        <dbReference type="Proteomes" id="UP000011603"/>
    </source>
</evidence>
<evidence type="ECO:0000313" key="5">
    <source>
        <dbReference type="EMBL" id="QCQ77404.1"/>
    </source>
</evidence>
<reference evidence="4 7" key="3">
    <citation type="journal article" date="2014" name="PLoS Genet.">
        <title>Phylogenetically driven sequencing of extremely halophilic archaea reveals strategies for static and dynamic osmo-response.</title>
        <authorList>
            <person name="Becker E.A."/>
            <person name="Seitzer P.M."/>
            <person name="Tritt A."/>
            <person name="Larsen D."/>
            <person name="Krusor M."/>
            <person name="Yao A.I."/>
            <person name="Wu D."/>
            <person name="Madern D."/>
            <person name="Eisen J.A."/>
            <person name="Darling A.E."/>
            <person name="Facciotti M.T."/>
        </authorList>
    </citation>
    <scope>NUCLEOTIDE SEQUENCE [LARGE SCALE GENOMIC DNA]</scope>
    <source>
        <strain evidence="4">ATCC 33500</strain>
        <strain evidence="7">ATCC 33500 / DSM 1411 / JCM 8866 / NBRC 14739 / NCIMB 2177 / R-4</strain>
    </source>
</reference>
<keyword evidence="2" id="KW-0378">Hydrolase</keyword>
<geneLocation type="plasmid" evidence="5 9">
    <name>pHME132</name>
</geneLocation>
<dbReference type="Proteomes" id="UP000027075">
    <property type="component" value="Plasmid HMPLAS3"/>
</dbReference>
<dbReference type="InterPro" id="IPR029228">
    <property type="entry name" value="Alkyl_sulf_dimr"/>
</dbReference>
<dbReference type="KEGG" id="hme:HFX_4026"/>
<evidence type="ECO:0000259" key="1">
    <source>
        <dbReference type="Pfam" id="PF14863"/>
    </source>
</evidence>
<proteinExistence type="predicted"/>
<name>I3R911_HALMT</name>
<protein>
    <submittedName>
        <fullName evidence="2 3">Alkyl sulfatase</fullName>
    </submittedName>
</protein>
<keyword evidence="7" id="KW-1185">Reference proteome</keyword>
<dbReference type="Proteomes" id="UP000011603">
    <property type="component" value="Unassembled WGS sequence"/>
</dbReference>
<dbReference type="Pfam" id="PF14863">
    <property type="entry name" value="Alkyl_sulf_dimr"/>
    <property type="match status" value="1"/>
</dbReference>
<dbReference type="PATRIC" id="fig|523841.21.peg.3393"/>
<reference evidence="3 8" key="4">
    <citation type="submission" date="2014-04" db="EMBL/GenBank/DDBJ databases">
        <title>Transcriptional profiles of Haloferax mediterranei on the basis of nitrogen availability.</title>
        <authorList>
            <person name="Bautista V."/>
        </authorList>
    </citation>
    <scope>NUCLEOTIDE SEQUENCE [LARGE SCALE GENOMIC DNA]</scope>
    <source>
        <strain evidence="3">ATCC 33500</strain>
        <strain evidence="8">ATCC 33500 / DSM 1411 / JCM 8866 / NBRC 14739 / NCIMB 2177 / R-4</strain>
        <plasmid evidence="3">HMPLAS3</plasmid>
        <plasmid evidence="8">Plasmid HMPLAS3</plasmid>
    </source>
</reference>
<reference evidence="2 6" key="2">
    <citation type="journal article" date="2012" name="J. Bacteriol.">
        <title>Complete genome sequence of the metabolically versatile halophilic archaeon Haloferax mediterranei, a poly(3-hydroxybutyrate-co-3-hydroxyvalerate) producer.</title>
        <authorList>
            <person name="Han J."/>
            <person name="Zhang F."/>
            <person name="Hou J."/>
            <person name="Liu X."/>
            <person name="Li M."/>
            <person name="Liu H."/>
            <person name="Cai L."/>
            <person name="Zhang B."/>
            <person name="Chen Y."/>
            <person name="Zhou J."/>
            <person name="Hu S."/>
            <person name="Xiang H."/>
        </authorList>
    </citation>
    <scope>NUCLEOTIDE SEQUENCE [LARGE SCALE GENOMIC DNA]</scope>
    <source>
        <strain evidence="6">ATCC 33500 / DSM 1411 / JCM 8866 / NBRC 14739 / NCIMB 2177 / R-4</strain>
        <strain evidence="2">CGMCC 1.2087</strain>
        <plasmid evidence="6">pHM100</plasmid>
    </source>
</reference>
<reference evidence="2" key="1">
    <citation type="journal article" date="2012" name="Appl. Environ. Microbiol.">
        <title>Identification of the haloarchaeal phasin (PhaP) that functions in polyhydroxyalkanoate accumulation and granule formation in Haloferax mediterranei.</title>
        <authorList>
            <person name="Cai S."/>
            <person name="Cai L."/>
            <person name="Liu H."/>
            <person name="Liu X."/>
            <person name="Han J."/>
            <person name="Zhou J."/>
            <person name="Xiang H."/>
        </authorList>
    </citation>
    <scope>NUCLEOTIDE SEQUENCE</scope>
    <source>
        <strain evidence="2">CGMCC 1.2087</strain>
    </source>
</reference>
<evidence type="ECO:0000313" key="3">
    <source>
        <dbReference type="EMBL" id="AHZ24023.1"/>
    </source>
</evidence>
<dbReference type="InterPro" id="IPR036866">
    <property type="entry name" value="RibonucZ/Hydroxyglut_hydro"/>
</dbReference>
<reference evidence="2" key="5">
    <citation type="submission" date="2014-05" db="EMBL/GenBank/DDBJ databases">
        <authorList>
            <person name="Wang L."/>
            <person name="Yang H."/>
            <person name="Xiang H."/>
        </authorList>
    </citation>
    <scope>NUCLEOTIDE SEQUENCE</scope>
    <source>
        <strain evidence="2">CGMCC 1.2087</strain>
        <plasmid evidence="2">pHM100</plasmid>
    </source>
</reference>
<dbReference type="Gene3D" id="1.25.40.880">
    <property type="entry name" value="Alkyl sulfatase, dimerisation domain"/>
    <property type="match status" value="1"/>
</dbReference>
<dbReference type="GeneID" id="40158547"/>
<dbReference type="InterPro" id="IPR038536">
    <property type="entry name" value="Alkyl/aryl-sulf_dimr_sf"/>
</dbReference>
<organism evidence="2 6">
    <name type="scientific">Haloferax mediterranei (strain ATCC 33500 / DSM 1411 / JCM 8866 / NBRC 14739 / NCIMB 2177 / R-4)</name>
    <name type="common">Halobacterium mediterranei</name>
    <dbReference type="NCBI Taxonomy" id="523841"/>
    <lineage>
        <taxon>Archaea</taxon>
        <taxon>Methanobacteriati</taxon>
        <taxon>Methanobacteriota</taxon>
        <taxon>Stenosarchaea group</taxon>
        <taxon>Halobacteria</taxon>
        <taxon>Halobacteriales</taxon>
        <taxon>Haloferacaceae</taxon>
        <taxon>Haloferax</taxon>
    </lineage>
</organism>
<dbReference type="HOGENOM" id="CLU_2519651_0_0_2"/>
<geneLocation type="plasmid" evidence="2 6">
    <name>pHM100</name>
</geneLocation>
<dbReference type="Proteomes" id="UP000006469">
    <property type="component" value="Plasmid pHM100"/>
</dbReference>
<accession>I3R911</accession>
<dbReference type="GO" id="GO:0016787">
    <property type="term" value="F:hydrolase activity"/>
    <property type="evidence" value="ECO:0007669"/>
    <property type="project" value="UniProtKB-KW"/>
</dbReference>
<sequence>MRISESRHSGETLAARAEELIDEGDKRIACHLADYALEADPENEAVQSTVANVYEQRASSVSDLMSANIFSSATVYANERSPFR</sequence>
<reference evidence="5 9" key="6">
    <citation type="submission" date="2019-04" db="EMBL/GenBank/DDBJ databases">
        <title>Methylomes of two halophilic Archaea, Haloarcula marismortui and Haloferax mediterranei.</title>
        <authorList>
            <person name="DasSarma S."/>
            <person name="DasSarma P."/>
            <person name="DasSarma S."/>
            <person name="Fomenkov A."/>
            <person name="Vincze T."/>
            <person name="Anton B.P."/>
            <person name="Roberts R.J."/>
        </authorList>
    </citation>
    <scope>NUCLEOTIDE SEQUENCE [LARGE SCALE GENOMIC DNA]</scope>
    <source>
        <strain evidence="5">ATCC 33500</strain>
        <strain evidence="9">ATCC 33500 / DSM 1411 / JCM 8866 / NBRC 14739 / NCIMB 2177 / R-4</strain>
        <plasmid evidence="5 9">pHME132</plasmid>
    </source>
</reference>
<gene>
    <name evidence="2" type="ordered locus">HFX_4026</name>
    <name evidence="3" type="ORF">BM92_19675</name>
    <name evidence="4" type="ORF">C439_16873</name>
    <name evidence="5" type="ORF">E6P09_18980</name>
</gene>
<evidence type="ECO:0000313" key="4">
    <source>
        <dbReference type="EMBL" id="ELZ97609.1"/>
    </source>
</evidence>
<dbReference type="SUPFAM" id="SSF56281">
    <property type="entry name" value="Metallo-hydrolase/oxidoreductase"/>
    <property type="match status" value="1"/>
</dbReference>
<dbReference type="AlphaFoldDB" id="I3R911"/>
<dbReference type="EMBL" id="CP007552">
    <property type="protein sequence ID" value="AHZ24023.1"/>
    <property type="molecule type" value="Genomic_DNA"/>
</dbReference>
<evidence type="ECO:0000313" key="9">
    <source>
        <dbReference type="Proteomes" id="UP000299011"/>
    </source>
</evidence>
<dbReference type="EMBL" id="CP039142">
    <property type="protein sequence ID" value="QCQ77404.1"/>
    <property type="molecule type" value="Genomic_DNA"/>
</dbReference>
<evidence type="ECO:0000313" key="8">
    <source>
        <dbReference type="Proteomes" id="UP000027075"/>
    </source>
</evidence>
<evidence type="ECO:0000313" key="6">
    <source>
        <dbReference type="Proteomes" id="UP000006469"/>
    </source>
</evidence>
<keyword evidence="2" id="KW-0614">Plasmid</keyword>